<feature type="region of interest" description="Disordered" evidence="1">
    <location>
        <begin position="709"/>
        <end position="764"/>
    </location>
</feature>
<dbReference type="Pfam" id="PF19516">
    <property type="entry name" value="DUF6049"/>
    <property type="match status" value="1"/>
</dbReference>
<comment type="caution">
    <text evidence="4">The sequence shown here is derived from an EMBL/GenBank/DDBJ whole genome shotgun (WGS) entry which is preliminary data.</text>
</comment>
<feature type="chain" id="PRO_5020488497" description="Secreted protein" evidence="3">
    <location>
        <begin position="20"/>
        <end position="764"/>
    </location>
</feature>
<dbReference type="AlphaFoldDB" id="A0A4R2HAS6"/>
<gene>
    <name evidence="4" type="ORF">EV652_108229</name>
</gene>
<keyword evidence="5" id="KW-1185">Reference proteome</keyword>
<feature type="transmembrane region" description="Helical" evidence="2">
    <location>
        <begin position="680"/>
        <end position="701"/>
    </location>
</feature>
<evidence type="ECO:0000256" key="2">
    <source>
        <dbReference type="SAM" id="Phobius"/>
    </source>
</evidence>
<name>A0A4R2HAS6_9ACTN</name>
<keyword evidence="2" id="KW-0812">Transmembrane</keyword>
<dbReference type="Proteomes" id="UP000294508">
    <property type="component" value="Unassembled WGS sequence"/>
</dbReference>
<proteinExistence type="predicted"/>
<accession>A0A4R2HAS6</accession>
<evidence type="ECO:0000256" key="1">
    <source>
        <dbReference type="SAM" id="MobiDB-lite"/>
    </source>
</evidence>
<keyword evidence="3" id="KW-0732">Signal</keyword>
<evidence type="ECO:0000313" key="4">
    <source>
        <dbReference type="EMBL" id="TCO24696.1"/>
    </source>
</evidence>
<protein>
    <recommendedName>
        <fullName evidence="6">Secreted protein</fullName>
    </recommendedName>
</protein>
<sequence length="764" mass="80350">MGLLIAASAAVLGTAPTSAAPVEDPVVDVTIDSFAPVAPKPGDSVRITGRVTNTSDITFRAPQALACIDRKHLATNADIAAVSAEQDVPMSERDSCSGLTTFESGTFQQFGAPLAPKASVQFTLTVPWNEWQLKGNTGVYVVGVMFRGQPTEDSRARVTAGRARTLMPVIGSDPPTRKVNTALVIPLRHRPTQLGGTRFANDSLAQSMAPNGPLGRLLALGTTRKVTWLVDPAMLDEARRIKDGYVVVGDDNQTTPGSGQKVVTAWLKEFDDSRARGNQVVLLPYGDPDVASLIDASDPLSKDPVSKIVGDARATSEEYILAPGSTAPAIFTNGLWLENGSARGRYLAAASSGFPGSTDQDLNLVNSAAWVTAERPTLTPSPVYNVLTPEGPKTQVRTVIANSALTTGGPDPDTAENPLQVRQRFAAETALLATGGTTPVSVVALPPRGWDAEGSATAAIAGDLALPWIAPTDVNQIVAATPRPLTTKAPNAPRSNPALTGGQLDAVKRLNDATLTYRNLLAVQENLDENIQRARLRSASNGWRGFADEARQFTAIETGSVNQQLAKVSLVNSSVEQGQHGVIKVNLAGSKGTFPLTISNELDESIRVGIAVTPANRTDLRIKALQTKVLPPRGKATYLIEASAEQNGLIRANAQVITASGRPVGRSQELVIEAAQYGSVGWILVGAACALLFGTSFVRIYRRVRTERRNPEPTEPATDPLHPAPIDPEPGTGPVNSAADGVPESAPDAPVDASLKEGVGSKDG</sequence>
<feature type="signal peptide" evidence="3">
    <location>
        <begin position="1"/>
        <end position="19"/>
    </location>
</feature>
<keyword evidence="2" id="KW-0472">Membrane</keyword>
<keyword evidence="2" id="KW-1133">Transmembrane helix</keyword>
<evidence type="ECO:0008006" key="6">
    <source>
        <dbReference type="Google" id="ProtNLM"/>
    </source>
</evidence>
<dbReference type="EMBL" id="SLWN01000008">
    <property type="protein sequence ID" value="TCO24696.1"/>
    <property type="molecule type" value="Genomic_DNA"/>
</dbReference>
<evidence type="ECO:0000256" key="3">
    <source>
        <dbReference type="SAM" id="SignalP"/>
    </source>
</evidence>
<dbReference type="InterPro" id="IPR046112">
    <property type="entry name" value="DUF6049"/>
</dbReference>
<reference evidence="4 5" key="1">
    <citation type="journal article" date="2015" name="Stand. Genomic Sci.">
        <title>Genomic Encyclopedia of Bacterial and Archaeal Type Strains, Phase III: the genomes of soil and plant-associated and newly described type strains.</title>
        <authorList>
            <person name="Whitman W.B."/>
            <person name="Woyke T."/>
            <person name="Klenk H.P."/>
            <person name="Zhou Y."/>
            <person name="Lilburn T.G."/>
            <person name="Beck B.J."/>
            <person name="De Vos P."/>
            <person name="Vandamme P."/>
            <person name="Eisen J.A."/>
            <person name="Garrity G."/>
            <person name="Hugenholtz P."/>
            <person name="Kyrpides N.C."/>
        </authorList>
    </citation>
    <scope>NUCLEOTIDE SEQUENCE [LARGE SCALE GENOMIC DNA]</scope>
    <source>
        <strain evidence="4 5">VKM Ac-2572</strain>
    </source>
</reference>
<organism evidence="4 5">
    <name type="scientific">Kribbella steppae</name>
    <dbReference type="NCBI Taxonomy" id="2512223"/>
    <lineage>
        <taxon>Bacteria</taxon>
        <taxon>Bacillati</taxon>
        <taxon>Actinomycetota</taxon>
        <taxon>Actinomycetes</taxon>
        <taxon>Propionibacteriales</taxon>
        <taxon>Kribbellaceae</taxon>
        <taxon>Kribbella</taxon>
    </lineage>
</organism>
<evidence type="ECO:0000313" key="5">
    <source>
        <dbReference type="Proteomes" id="UP000294508"/>
    </source>
</evidence>